<feature type="transmembrane region" description="Helical" evidence="4">
    <location>
        <begin position="305"/>
        <end position="325"/>
    </location>
</feature>
<feature type="transmembrane region" description="Helical" evidence="4">
    <location>
        <begin position="130"/>
        <end position="154"/>
    </location>
</feature>
<dbReference type="PANTHER" id="PTHR11360">
    <property type="entry name" value="MONOCARBOXYLATE TRANSPORTER"/>
    <property type="match status" value="1"/>
</dbReference>
<dbReference type="AlphaFoldDB" id="A0A0A1TQJ9"/>
<feature type="transmembrane region" description="Helical" evidence="4">
    <location>
        <begin position="44"/>
        <end position="67"/>
    </location>
</feature>
<accession>A0A0A1TQJ9</accession>
<evidence type="ECO:0000256" key="1">
    <source>
        <dbReference type="ARBA" id="ARBA00004141"/>
    </source>
</evidence>
<dbReference type="GO" id="GO:0016020">
    <property type="term" value="C:membrane"/>
    <property type="evidence" value="ECO:0007669"/>
    <property type="project" value="UniProtKB-SubCell"/>
</dbReference>
<gene>
    <name evidence="5" type="ORF">VHEMI08904</name>
</gene>
<keyword evidence="4" id="KW-0812">Transmembrane</keyword>
<dbReference type="Gene3D" id="1.20.1250.20">
    <property type="entry name" value="MFS general substrate transporter like domains"/>
    <property type="match status" value="1"/>
</dbReference>
<reference evidence="5 6" key="1">
    <citation type="journal article" date="2015" name="Genome Announc.">
        <title>Draft Genome Sequence and Gene Annotation of the Entomopathogenic Fungus Verticillium hemipterigenum.</title>
        <authorList>
            <person name="Horn F."/>
            <person name="Habel A."/>
            <person name="Scharf D.H."/>
            <person name="Dworschak J."/>
            <person name="Brakhage A.A."/>
            <person name="Guthke R."/>
            <person name="Hertweck C."/>
            <person name="Linde J."/>
        </authorList>
    </citation>
    <scope>NUCLEOTIDE SEQUENCE [LARGE SCALE GENOMIC DNA]</scope>
</reference>
<comment type="subcellular location">
    <subcellularLocation>
        <location evidence="1">Membrane</location>
        <topology evidence="1">Multi-pass membrane protein</topology>
    </subcellularLocation>
</comment>
<evidence type="ECO:0000256" key="2">
    <source>
        <dbReference type="ARBA" id="ARBA00006727"/>
    </source>
</evidence>
<dbReference type="PANTHER" id="PTHR11360:SF130">
    <property type="entry name" value="MAJOR FACILITATOR SUPERFAMILY (MFS) PROFILE DOMAIN-CONTAINING PROTEIN-RELATED"/>
    <property type="match status" value="1"/>
</dbReference>
<evidence type="ECO:0000256" key="4">
    <source>
        <dbReference type="SAM" id="Phobius"/>
    </source>
</evidence>
<feature type="region of interest" description="Disordered" evidence="3">
    <location>
        <begin position="1"/>
        <end position="34"/>
    </location>
</feature>
<dbReference type="OrthoDB" id="2213137at2759"/>
<comment type="similarity">
    <text evidence="2">Belongs to the major facilitator superfamily. Monocarboxylate porter (TC 2.A.1.13) family.</text>
</comment>
<dbReference type="InterPro" id="IPR050327">
    <property type="entry name" value="Proton-linked_MCT"/>
</dbReference>
<evidence type="ECO:0000256" key="3">
    <source>
        <dbReference type="SAM" id="MobiDB-lite"/>
    </source>
</evidence>
<keyword evidence="4" id="KW-0472">Membrane</keyword>
<feature type="transmembrane region" description="Helical" evidence="4">
    <location>
        <begin position="368"/>
        <end position="389"/>
    </location>
</feature>
<dbReference type="Proteomes" id="UP000039046">
    <property type="component" value="Unassembled WGS sequence"/>
</dbReference>
<dbReference type="Pfam" id="PF07690">
    <property type="entry name" value="MFS_1"/>
    <property type="match status" value="1"/>
</dbReference>
<evidence type="ECO:0000313" key="5">
    <source>
        <dbReference type="EMBL" id="CEJ93307.1"/>
    </source>
</evidence>
<feature type="transmembrane region" description="Helical" evidence="4">
    <location>
        <begin position="401"/>
        <end position="417"/>
    </location>
</feature>
<feature type="transmembrane region" description="Helical" evidence="4">
    <location>
        <begin position="166"/>
        <end position="189"/>
    </location>
</feature>
<dbReference type="InterPro" id="IPR036259">
    <property type="entry name" value="MFS_trans_sf"/>
</dbReference>
<feature type="transmembrane region" description="Helical" evidence="4">
    <location>
        <begin position="105"/>
        <end position="124"/>
    </location>
</feature>
<feature type="transmembrane region" description="Helical" evidence="4">
    <location>
        <begin position="331"/>
        <end position="356"/>
    </location>
</feature>
<dbReference type="GO" id="GO:0022857">
    <property type="term" value="F:transmembrane transporter activity"/>
    <property type="evidence" value="ECO:0007669"/>
    <property type="project" value="InterPro"/>
</dbReference>
<sequence length="430" mass="45737">MASTHPPSSKPPAGLSKHTSSDVEKLITTDTPPPDGGTTAWLQVVATLLISSIAWGTPSAIGVYQLYYSDTLHLAQSSISWIGSVQFFLTYSTCTVSGRLADAGYIRSTVILGAFLVVFGTFMTSLGSEYWHFLLSQGVCVGMGLGIMFMPPLAVASSYFDKKRTLALTVGATGTGIGGVVFPAIIQYLVPRVGFGWAVRVSAFVALVATGTAVLLLRPRLAPRRTGPLVEWSAFKEPAYALYAVGAFLLYWALFFAAFYINSFARNVIGFSTTDSVQLLLISNGMSIPARPLIGFVANRHVGAMNTYIVVTVAFGILTLAWMGVRDRVGMYVFTVFFGLANGLCQGMFLGSLASLTQDLSKMGTRMGMVHTIVAFATLAGPPTAGAIIDASGGKYQNAQIWAGLLILVAACFFIASRISKTGMKLICVV</sequence>
<proteinExistence type="inferred from homology"/>
<dbReference type="EMBL" id="CDHN01000005">
    <property type="protein sequence ID" value="CEJ93307.1"/>
    <property type="molecule type" value="Genomic_DNA"/>
</dbReference>
<protein>
    <recommendedName>
        <fullName evidence="7">Major facilitator superfamily (MFS) profile domain-containing protein</fullName>
    </recommendedName>
</protein>
<feature type="transmembrane region" description="Helical" evidence="4">
    <location>
        <begin position="281"/>
        <end position="298"/>
    </location>
</feature>
<evidence type="ECO:0008006" key="7">
    <source>
        <dbReference type="Google" id="ProtNLM"/>
    </source>
</evidence>
<name>A0A0A1TQJ9_9HYPO</name>
<keyword evidence="4" id="KW-1133">Transmembrane helix</keyword>
<keyword evidence="6" id="KW-1185">Reference proteome</keyword>
<dbReference type="InterPro" id="IPR011701">
    <property type="entry name" value="MFS"/>
</dbReference>
<evidence type="ECO:0000313" key="6">
    <source>
        <dbReference type="Proteomes" id="UP000039046"/>
    </source>
</evidence>
<feature type="transmembrane region" description="Helical" evidence="4">
    <location>
        <begin position="238"/>
        <end position="261"/>
    </location>
</feature>
<dbReference type="SUPFAM" id="SSF103473">
    <property type="entry name" value="MFS general substrate transporter"/>
    <property type="match status" value="1"/>
</dbReference>
<organism evidence="5 6">
    <name type="scientific">[Torrubiella] hemipterigena</name>
    <dbReference type="NCBI Taxonomy" id="1531966"/>
    <lineage>
        <taxon>Eukaryota</taxon>
        <taxon>Fungi</taxon>
        <taxon>Dikarya</taxon>
        <taxon>Ascomycota</taxon>
        <taxon>Pezizomycotina</taxon>
        <taxon>Sordariomycetes</taxon>
        <taxon>Hypocreomycetidae</taxon>
        <taxon>Hypocreales</taxon>
        <taxon>Clavicipitaceae</taxon>
        <taxon>Clavicipitaceae incertae sedis</taxon>
        <taxon>'Torrubiella' clade</taxon>
    </lineage>
</organism>
<feature type="transmembrane region" description="Helical" evidence="4">
    <location>
        <begin position="195"/>
        <end position="217"/>
    </location>
</feature>